<dbReference type="Pfam" id="PF13525">
    <property type="entry name" value="YfiO"/>
    <property type="match status" value="1"/>
</dbReference>
<dbReference type="SUPFAM" id="SSF48452">
    <property type="entry name" value="TPR-like"/>
    <property type="match status" value="1"/>
</dbReference>
<evidence type="ECO:0000313" key="4">
    <source>
        <dbReference type="Proteomes" id="UP000050975"/>
    </source>
</evidence>
<reference evidence="3 4" key="1">
    <citation type="journal article" date="2015" name="Microbiome">
        <title>Genomic resolution of linkages in carbon, nitrogen, and sulfur cycling among widespread estuary sediment bacteria.</title>
        <authorList>
            <person name="Baker B.J."/>
            <person name="Lazar C.S."/>
            <person name="Teske A.P."/>
            <person name="Dick G.J."/>
        </authorList>
    </citation>
    <scope>NUCLEOTIDE SEQUENCE [LARGE SCALE GENOMIC DNA]</scope>
    <source>
        <strain evidence="3">SM1_77</strain>
    </source>
</reference>
<name>A0A0S8JXE2_UNCW3</name>
<dbReference type="Gene3D" id="3.30.70.1070">
    <property type="entry name" value="Sporulation related repeat"/>
    <property type="match status" value="1"/>
</dbReference>
<evidence type="ECO:0000259" key="2">
    <source>
        <dbReference type="PROSITE" id="PS51724"/>
    </source>
</evidence>
<organism evidence="3 4">
    <name type="scientific">candidate division WOR_3 bacterium SM1_77</name>
    <dbReference type="NCBI Taxonomy" id="1703778"/>
    <lineage>
        <taxon>Bacteria</taxon>
        <taxon>Bacteria division WOR-3</taxon>
    </lineage>
</organism>
<dbReference type="InterPro" id="IPR039565">
    <property type="entry name" value="BamD-like"/>
</dbReference>
<sequence>MSRNRIILACLVIPCLLFGQDIDEAIRLFNSFQFSRAKEIFYTLKADKNHPRIGEVYYYLGRLSVNPDSAVSYYYDVINNHPQSRYADISYLEIAKINVARKSFRTAIANLDALIKRYPETEYRDEIMFWQGVSYISVDDTEEGTAILKELQKSFPKSVWSERAANITLTKDVKQEYYTIQLGSYRNKSNAEKYAATLHEKGLDVRVVQALVKDQIYYRVWAGQFLTLEQAKEYMLKLDSLGLKGNVVRGS</sequence>
<feature type="domain" description="SPOR" evidence="2">
    <location>
        <begin position="172"/>
        <end position="250"/>
    </location>
</feature>
<evidence type="ECO:0000313" key="3">
    <source>
        <dbReference type="EMBL" id="KPL13261.1"/>
    </source>
</evidence>
<comment type="caution">
    <text evidence="3">The sequence shown here is derived from an EMBL/GenBank/DDBJ whole genome shotgun (WGS) entry which is preliminary data.</text>
</comment>
<dbReference type="EMBL" id="LJVE01000114">
    <property type="protein sequence ID" value="KPL13261.1"/>
    <property type="molecule type" value="Genomic_DNA"/>
</dbReference>
<dbReference type="GO" id="GO:0042834">
    <property type="term" value="F:peptidoglycan binding"/>
    <property type="evidence" value="ECO:0007669"/>
    <property type="project" value="InterPro"/>
</dbReference>
<dbReference type="Proteomes" id="UP000050975">
    <property type="component" value="Unassembled WGS sequence"/>
</dbReference>
<dbReference type="AlphaFoldDB" id="A0A0S8JXE2"/>
<accession>A0A0S8JXE2</accession>
<dbReference type="InterPro" id="IPR036680">
    <property type="entry name" value="SPOR-like_sf"/>
</dbReference>
<dbReference type="InterPro" id="IPR007730">
    <property type="entry name" value="SPOR-like_dom"/>
</dbReference>
<keyword evidence="1" id="KW-0732">Signal</keyword>
<dbReference type="Gene3D" id="1.25.40.10">
    <property type="entry name" value="Tetratricopeptide repeat domain"/>
    <property type="match status" value="1"/>
</dbReference>
<dbReference type="Pfam" id="PF05036">
    <property type="entry name" value="SPOR"/>
    <property type="match status" value="1"/>
</dbReference>
<protein>
    <recommendedName>
        <fullName evidence="2">SPOR domain-containing protein</fullName>
    </recommendedName>
</protein>
<proteinExistence type="predicted"/>
<dbReference type="SUPFAM" id="SSF110997">
    <property type="entry name" value="Sporulation related repeat"/>
    <property type="match status" value="1"/>
</dbReference>
<dbReference type="PROSITE" id="PS51724">
    <property type="entry name" value="SPOR"/>
    <property type="match status" value="1"/>
</dbReference>
<gene>
    <name evidence="3" type="ORF">AMJ74_05580</name>
</gene>
<evidence type="ECO:0000256" key="1">
    <source>
        <dbReference type="ARBA" id="ARBA00022729"/>
    </source>
</evidence>
<dbReference type="InterPro" id="IPR011990">
    <property type="entry name" value="TPR-like_helical_dom_sf"/>
</dbReference>